<dbReference type="GO" id="GO:0007035">
    <property type="term" value="P:vacuolar acidification"/>
    <property type="evidence" value="ECO:0007669"/>
    <property type="project" value="TreeGrafter"/>
</dbReference>
<dbReference type="PANTHER" id="PTHR13950">
    <property type="entry name" value="RABCONNECTIN-RELATED"/>
    <property type="match status" value="1"/>
</dbReference>
<dbReference type="GO" id="GO:0043291">
    <property type="term" value="C:RAVE complex"/>
    <property type="evidence" value="ECO:0007669"/>
    <property type="project" value="TreeGrafter"/>
</dbReference>
<evidence type="ECO:0000313" key="3">
    <source>
        <dbReference type="Proteomes" id="UP000269396"/>
    </source>
</evidence>
<dbReference type="PANTHER" id="PTHR13950:SF9">
    <property type="entry name" value="RABCONNECTIN-3A"/>
    <property type="match status" value="1"/>
</dbReference>
<dbReference type="PROSITE" id="PS50294">
    <property type="entry name" value="WD_REPEATS_REGION"/>
    <property type="match status" value="1"/>
</dbReference>
<evidence type="ECO:0000256" key="1">
    <source>
        <dbReference type="PROSITE-ProRule" id="PRU00221"/>
    </source>
</evidence>
<dbReference type="EMBL" id="UZAL01031151">
    <property type="protein sequence ID" value="VDP57038.1"/>
    <property type="molecule type" value="Genomic_DNA"/>
</dbReference>
<dbReference type="SUPFAM" id="SSF50978">
    <property type="entry name" value="WD40 repeat-like"/>
    <property type="match status" value="1"/>
</dbReference>
<keyword evidence="3" id="KW-1185">Reference proteome</keyword>
<dbReference type="Proteomes" id="UP000269396">
    <property type="component" value="Unassembled WGS sequence"/>
</dbReference>
<dbReference type="InterPro" id="IPR052208">
    <property type="entry name" value="DmX-like/RAVE_component"/>
</dbReference>
<dbReference type="PROSITE" id="PS50082">
    <property type="entry name" value="WD_REPEATS_2"/>
    <property type="match status" value="1"/>
</dbReference>
<dbReference type="Pfam" id="PF00400">
    <property type="entry name" value="WD40"/>
    <property type="match status" value="1"/>
</dbReference>
<reference evidence="2 3" key="1">
    <citation type="submission" date="2018-11" db="EMBL/GenBank/DDBJ databases">
        <authorList>
            <consortium name="Pathogen Informatics"/>
        </authorList>
    </citation>
    <scope>NUCLEOTIDE SEQUENCE [LARGE SCALE GENOMIC DNA]</scope>
    <source>
        <strain>Denwood</strain>
        <strain evidence="3">Zambia</strain>
    </source>
</reference>
<accession>A0A3P8FCF4</accession>
<dbReference type="InterPro" id="IPR001680">
    <property type="entry name" value="WD40_rpt"/>
</dbReference>
<evidence type="ECO:0000313" key="2">
    <source>
        <dbReference type="EMBL" id="VDP57038.1"/>
    </source>
</evidence>
<protein>
    <submittedName>
        <fullName evidence="2">Uncharacterized protein</fullName>
    </submittedName>
</protein>
<feature type="repeat" description="WD" evidence="1">
    <location>
        <begin position="249"/>
        <end position="290"/>
    </location>
</feature>
<keyword evidence="1" id="KW-0853">WD repeat</keyword>
<dbReference type="SMART" id="SM00320">
    <property type="entry name" value="WD40"/>
    <property type="match status" value="3"/>
</dbReference>
<sequence length="414" mass="43977">MPAVYSLTSHPTLPYYLCGTGTGSVHMFEWSTPVPVVAGFTNTYSLTTAGMLGQFPAGSRGARVTALQFDDSGYRFGCGDSEGNFGLWNLYSTMPGKLPYFVSSLVIHSEYLLVLIQLVLSNNFNDHYSIFVSGSSSGGGGGGISYSGGTVNTDQDASHLTLWDTLLPANRCGVIRVLDPELDAPCTSIAYCGSLTNTNSWPSNTNIYSSNNINSKRLLTNNDRTVIVGTKNGDICTVDMRNPKVLHKFSAHDAPIRTLCIDSATDCLVTGGADGIVKIWRLSERELLTSFCGDLHPSRGAAAIAAAALFRGNQSAAIIAATNPGISDIRLLPTVTGAALIHVNNSNNNNDSNSTKNNDCSTNLNNQIPITHSSHDQKCSMTAASTACRFLSCGADGGLRMRSLVVRPKPSIVC</sequence>
<name>A0A3P8FCF4_9TREM</name>
<proteinExistence type="predicted"/>
<dbReference type="Gene3D" id="2.130.10.10">
    <property type="entry name" value="YVTN repeat-like/Quinoprotein amine dehydrogenase"/>
    <property type="match status" value="1"/>
</dbReference>
<organism evidence="2 3">
    <name type="scientific">Schistosoma mattheei</name>
    <dbReference type="NCBI Taxonomy" id="31246"/>
    <lineage>
        <taxon>Eukaryota</taxon>
        <taxon>Metazoa</taxon>
        <taxon>Spiralia</taxon>
        <taxon>Lophotrochozoa</taxon>
        <taxon>Platyhelminthes</taxon>
        <taxon>Trematoda</taxon>
        <taxon>Digenea</taxon>
        <taxon>Strigeidida</taxon>
        <taxon>Schistosomatoidea</taxon>
        <taxon>Schistosomatidae</taxon>
        <taxon>Schistosoma</taxon>
    </lineage>
</organism>
<dbReference type="AlphaFoldDB" id="A0A3P8FCF4"/>
<dbReference type="InterPro" id="IPR015943">
    <property type="entry name" value="WD40/YVTN_repeat-like_dom_sf"/>
</dbReference>
<dbReference type="InterPro" id="IPR036322">
    <property type="entry name" value="WD40_repeat_dom_sf"/>
</dbReference>
<gene>
    <name evidence="2" type="ORF">SMTD_LOCUS11089</name>
</gene>